<evidence type="ECO:0000256" key="1">
    <source>
        <dbReference type="SAM" id="Phobius"/>
    </source>
</evidence>
<proteinExistence type="predicted"/>
<dbReference type="EMBL" id="MN741007">
    <property type="protein sequence ID" value="QHU22462.1"/>
    <property type="molecule type" value="Genomic_DNA"/>
</dbReference>
<reference evidence="2" key="1">
    <citation type="journal article" date="2020" name="Nature">
        <title>Giant virus diversity and host interactions through global metagenomics.</title>
        <authorList>
            <person name="Schulz F."/>
            <person name="Roux S."/>
            <person name="Paez-Espino D."/>
            <person name="Jungbluth S."/>
            <person name="Walsh D.A."/>
            <person name="Denef V.J."/>
            <person name="McMahon K.D."/>
            <person name="Konstantinidis K.T."/>
            <person name="Eloe-Fadrosh E.A."/>
            <person name="Kyrpides N.C."/>
            <person name="Woyke T."/>
        </authorList>
    </citation>
    <scope>NUCLEOTIDE SEQUENCE</scope>
    <source>
        <strain evidence="2">GVMAG-S-ERX555907-102</strain>
    </source>
</reference>
<sequence length="168" mass="19315">MGLGYTNDYTNRNIVLIIFGLFYFYLSFVSSQLKRSKNWQGIKCNPLEMAIGSIFDADDANSNFKKCMQYSVSNDTEEKIQQYSAKLNTKMQSNLDKLTFENMKDENATNSLLKGTETQISNLENESLDNKTTINNLKLRVQQLTDRINTSFDIFKDSSNNLLNKLEL</sequence>
<dbReference type="AlphaFoldDB" id="A0A6C0KWW1"/>
<accession>A0A6C0KWW1</accession>
<name>A0A6C0KWW1_9ZZZZ</name>
<keyword evidence="1" id="KW-0812">Transmembrane</keyword>
<organism evidence="2">
    <name type="scientific">viral metagenome</name>
    <dbReference type="NCBI Taxonomy" id="1070528"/>
    <lineage>
        <taxon>unclassified sequences</taxon>
        <taxon>metagenomes</taxon>
        <taxon>organismal metagenomes</taxon>
    </lineage>
</organism>
<keyword evidence="1" id="KW-0472">Membrane</keyword>
<evidence type="ECO:0000313" key="2">
    <source>
        <dbReference type="EMBL" id="QHU22462.1"/>
    </source>
</evidence>
<feature type="transmembrane region" description="Helical" evidence="1">
    <location>
        <begin position="14"/>
        <end position="33"/>
    </location>
</feature>
<keyword evidence="1" id="KW-1133">Transmembrane helix</keyword>
<protein>
    <submittedName>
        <fullName evidence="2">Uncharacterized protein</fullName>
    </submittedName>
</protein>